<name>A0A0U1D4X0_9MYCO</name>
<accession>A0A0U1D4X0</accession>
<organism evidence="1 2">
    <name type="scientific">Mycolicibacterium conceptionense</name>
    <dbReference type="NCBI Taxonomy" id="451644"/>
    <lineage>
        <taxon>Bacteria</taxon>
        <taxon>Bacillati</taxon>
        <taxon>Actinomycetota</taxon>
        <taxon>Actinomycetes</taxon>
        <taxon>Mycobacteriales</taxon>
        <taxon>Mycobacteriaceae</taxon>
        <taxon>Mycolicibacterium</taxon>
    </lineage>
</organism>
<evidence type="ECO:0000313" key="2">
    <source>
        <dbReference type="Proteomes" id="UP000182227"/>
    </source>
</evidence>
<protein>
    <submittedName>
        <fullName evidence="1">Phagosome maturation inhibitor, PmiA</fullName>
    </submittedName>
</protein>
<gene>
    <name evidence="1" type="primary">pmiA</name>
    <name evidence="1" type="ORF">BN970_01568</name>
</gene>
<dbReference type="GeneID" id="44300469"/>
<reference evidence="1 2" key="1">
    <citation type="submission" date="2015-03" db="EMBL/GenBank/DDBJ databases">
        <authorList>
            <person name="Murphy D."/>
        </authorList>
    </citation>
    <scope>NUCLEOTIDE SEQUENCE [LARGE SCALE GENOMIC DNA]</scope>
    <source>
        <strain evidence="1 2">D16</strain>
    </source>
</reference>
<dbReference type="AlphaFoldDB" id="A0A0U1D4X0"/>
<dbReference type="Proteomes" id="UP000182227">
    <property type="component" value="Unassembled WGS sequence"/>
</dbReference>
<sequence>MTTLEDFFLSPEAALAPGAAPPVNPFTDDDALLEAQIIEVRYDGIRSVLGIILEMRLAERISESSTALIVASEVTHYSWKQVDRKGGRTAWTIIGSVPEPNGPGVKLQLTLSPSAALSFTSNRASFYSVRINELENAAPPDYVEESLSEIRNGIARWNSEVDVVHSVCGV</sequence>
<dbReference type="EMBL" id="CTEF01000001">
    <property type="protein sequence ID" value="CQD08118.1"/>
    <property type="molecule type" value="Genomic_DNA"/>
</dbReference>
<evidence type="ECO:0000313" key="1">
    <source>
        <dbReference type="EMBL" id="CQD08118.1"/>
    </source>
</evidence>
<proteinExistence type="predicted"/>
<dbReference type="RefSeq" id="WP_133057922.1">
    <property type="nucleotide sequence ID" value="NZ_JACKVA010000035.1"/>
</dbReference>